<keyword evidence="3" id="KW-1185">Reference proteome</keyword>
<sequence length="147" mass="15568">MHGQAFVYEMRGPIDGDEPITSTLLVSAAEAEEEAEGTQPQQTSAADVGAAQTQWTTEGQQSEAAAENSEVPAGQQFTLTEAVAIVDGKTMQTVILEDDKGNVLDQKQGHAGEHAIIELNGHSLDYVFLGPSETGEPITVSFLPNID</sequence>
<proteinExistence type="predicted"/>
<protein>
    <submittedName>
        <fullName evidence="2">Uncharacterized protein</fullName>
    </submittedName>
</protein>
<feature type="compositionally biased region" description="Polar residues" evidence="1">
    <location>
        <begin position="38"/>
        <end position="63"/>
    </location>
</feature>
<reference evidence="2 3" key="1">
    <citation type="submission" date="2018-11" db="EMBL/GenBank/DDBJ databases">
        <authorList>
            <consortium name="Pathogen Informatics"/>
        </authorList>
    </citation>
    <scope>NUCLEOTIDE SEQUENCE [LARGE SCALE GENOMIC DNA]</scope>
</reference>
<feature type="region of interest" description="Disordered" evidence="1">
    <location>
        <begin position="29"/>
        <end position="72"/>
    </location>
</feature>
<evidence type="ECO:0000256" key="1">
    <source>
        <dbReference type="SAM" id="MobiDB-lite"/>
    </source>
</evidence>
<evidence type="ECO:0000313" key="3">
    <source>
        <dbReference type="Proteomes" id="UP000281553"/>
    </source>
</evidence>
<dbReference type="OrthoDB" id="7318948at2759"/>
<dbReference type="AlphaFoldDB" id="A0A3P6Q2D4"/>
<organism evidence="2 3">
    <name type="scientific">Dibothriocephalus latus</name>
    <name type="common">Fish tapeworm</name>
    <name type="synonym">Diphyllobothrium latum</name>
    <dbReference type="NCBI Taxonomy" id="60516"/>
    <lineage>
        <taxon>Eukaryota</taxon>
        <taxon>Metazoa</taxon>
        <taxon>Spiralia</taxon>
        <taxon>Lophotrochozoa</taxon>
        <taxon>Platyhelminthes</taxon>
        <taxon>Cestoda</taxon>
        <taxon>Eucestoda</taxon>
        <taxon>Diphyllobothriidea</taxon>
        <taxon>Diphyllobothriidae</taxon>
        <taxon>Dibothriocephalus</taxon>
    </lineage>
</organism>
<accession>A0A3P6Q2D4</accession>
<evidence type="ECO:0000313" key="2">
    <source>
        <dbReference type="EMBL" id="VDK36363.1"/>
    </source>
</evidence>
<name>A0A3P6Q2D4_DIBLA</name>
<dbReference type="Proteomes" id="UP000281553">
    <property type="component" value="Unassembled WGS sequence"/>
</dbReference>
<dbReference type="EMBL" id="UYRU01003730">
    <property type="protein sequence ID" value="VDK36363.1"/>
    <property type="molecule type" value="Genomic_DNA"/>
</dbReference>
<gene>
    <name evidence="2" type="ORF">DILT_LOCUS764</name>
</gene>